<evidence type="ECO:0000313" key="3">
    <source>
        <dbReference type="Proteomes" id="UP000325811"/>
    </source>
</evidence>
<evidence type="ECO:0000313" key="2">
    <source>
        <dbReference type="EMBL" id="VVD30576.1"/>
    </source>
</evidence>
<name>A0A5Q4ZH82_9BURK</name>
<sequence>MQGPAGFVFSGTLQIQGKKKPAYLGGLNPYQRRHGGDKTNYSKCFGASQHTN</sequence>
<organism evidence="2 3">
    <name type="scientific">Paraburkholderia dioscoreae</name>
    <dbReference type="NCBI Taxonomy" id="2604047"/>
    <lineage>
        <taxon>Bacteria</taxon>
        <taxon>Pseudomonadati</taxon>
        <taxon>Pseudomonadota</taxon>
        <taxon>Betaproteobacteria</taxon>
        <taxon>Burkholderiales</taxon>
        <taxon>Burkholderiaceae</taxon>
        <taxon>Paraburkholderia</taxon>
    </lineage>
</organism>
<accession>A0A5Q4ZH82</accession>
<dbReference type="Proteomes" id="UP000325811">
    <property type="component" value="Chromosome I"/>
</dbReference>
<keyword evidence="3" id="KW-1185">Reference proteome</keyword>
<feature type="region of interest" description="Disordered" evidence="1">
    <location>
        <begin position="24"/>
        <end position="52"/>
    </location>
</feature>
<dbReference type="AlphaFoldDB" id="A0A5Q4ZH82"/>
<dbReference type="EMBL" id="LR699553">
    <property type="protein sequence ID" value="VVD30576.1"/>
    <property type="molecule type" value="Genomic_DNA"/>
</dbReference>
<proteinExistence type="predicted"/>
<gene>
    <name evidence="2" type="ORF">PDMSB3_4132</name>
</gene>
<reference evidence="2 3" key="1">
    <citation type="submission" date="2019-08" db="EMBL/GenBank/DDBJ databases">
        <authorList>
            <person name="Herpell B J."/>
        </authorList>
    </citation>
    <scope>NUCLEOTIDE SEQUENCE [LARGE SCALE GENOMIC DNA]</scope>
    <source>
        <strain evidence="3">Msb3</strain>
    </source>
</reference>
<dbReference type="KEGG" id="pdio:PDMSB3_4132"/>
<evidence type="ECO:0000256" key="1">
    <source>
        <dbReference type="SAM" id="MobiDB-lite"/>
    </source>
</evidence>
<protein>
    <submittedName>
        <fullName evidence="2">Uncharacterized protein</fullName>
    </submittedName>
</protein>